<dbReference type="InterPro" id="IPR037143">
    <property type="entry name" value="4-PPantetheinyl_Trfase_dom_sf"/>
</dbReference>
<feature type="domain" description="4'-phosphopantetheinyl transferase" evidence="9">
    <location>
        <begin position="4"/>
        <end position="81"/>
    </location>
</feature>
<evidence type="ECO:0000256" key="5">
    <source>
        <dbReference type="ARBA" id="ARBA00022842"/>
    </source>
</evidence>
<dbReference type="SUPFAM" id="SSF56214">
    <property type="entry name" value="4'-phosphopantetheinyl transferase"/>
    <property type="match status" value="1"/>
</dbReference>
<dbReference type="EC" id="2.7.8.7" evidence="8"/>
<dbReference type="NCBIfam" id="NF000832">
    <property type="entry name" value="PRK00070.3-2"/>
    <property type="match status" value="1"/>
</dbReference>
<dbReference type="RefSeq" id="WP_160426743.1">
    <property type="nucleotide sequence ID" value="NZ_WSTA01000100.1"/>
</dbReference>
<dbReference type="InterPro" id="IPR008278">
    <property type="entry name" value="4-PPantetheinyl_Trfase_dom"/>
</dbReference>
<comment type="catalytic activity">
    <reaction evidence="8">
        <text>apo-[ACP] + CoA = holo-[ACP] + adenosine 3',5'-bisphosphate + H(+)</text>
        <dbReference type="Rhea" id="RHEA:12068"/>
        <dbReference type="Rhea" id="RHEA-COMP:9685"/>
        <dbReference type="Rhea" id="RHEA-COMP:9690"/>
        <dbReference type="ChEBI" id="CHEBI:15378"/>
        <dbReference type="ChEBI" id="CHEBI:29999"/>
        <dbReference type="ChEBI" id="CHEBI:57287"/>
        <dbReference type="ChEBI" id="CHEBI:58343"/>
        <dbReference type="ChEBI" id="CHEBI:64479"/>
        <dbReference type="EC" id="2.7.8.7"/>
    </reaction>
</comment>
<dbReference type="GO" id="GO:0000287">
    <property type="term" value="F:magnesium ion binding"/>
    <property type="evidence" value="ECO:0007669"/>
    <property type="project" value="UniProtKB-UniRule"/>
</dbReference>
<comment type="similarity">
    <text evidence="8">Belongs to the P-Pant transferase superfamily. AcpS family.</text>
</comment>
<dbReference type="Pfam" id="PF01648">
    <property type="entry name" value="ACPS"/>
    <property type="match status" value="1"/>
</dbReference>
<evidence type="ECO:0000256" key="7">
    <source>
        <dbReference type="ARBA" id="ARBA00023160"/>
    </source>
</evidence>
<evidence type="ECO:0000256" key="4">
    <source>
        <dbReference type="ARBA" id="ARBA00022832"/>
    </source>
</evidence>
<evidence type="ECO:0000313" key="11">
    <source>
        <dbReference type="Proteomes" id="UP000438182"/>
    </source>
</evidence>
<organism evidence="10 11">
    <name type="scientific">Agromyces seonyuensis</name>
    <dbReference type="NCBI Taxonomy" id="2662446"/>
    <lineage>
        <taxon>Bacteria</taxon>
        <taxon>Bacillati</taxon>
        <taxon>Actinomycetota</taxon>
        <taxon>Actinomycetes</taxon>
        <taxon>Micrococcales</taxon>
        <taxon>Microbacteriaceae</taxon>
        <taxon>Agromyces</taxon>
    </lineage>
</organism>
<accession>A0A6I4P0D4</accession>
<comment type="caution">
    <text evidence="10">The sequence shown here is derived from an EMBL/GenBank/DDBJ whole genome shotgun (WGS) entry which is preliminary data.</text>
</comment>
<evidence type="ECO:0000256" key="2">
    <source>
        <dbReference type="ARBA" id="ARBA00022679"/>
    </source>
</evidence>
<keyword evidence="11" id="KW-1185">Reference proteome</keyword>
<comment type="subcellular location">
    <subcellularLocation>
        <location evidence="8">Cytoplasm</location>
    </subcellularLocation>
</comment>
<dbReference type="InterPro" id="IPR004568">
    <property type="entry name" value="Ppantetheine-prot_Trfase_dom"/>
</dbReference>
<sequence length="130" mass="13459">MIRGVGVDVVDLDRFAVSLERTPGLRGRLFAESEQVLAPHSLAARWAAKEALVKALGGPIPVPWNELRVIQNDAGDPDFDLDGPIGGVLAARGIDRVHVSLSHDGGIATAFVVVESVAGTAAADADGGSR</sequence>
<keyword evidence="5 8" id="KW-0460">Magnesium</keyword>
<gene>
    <name evidence="8" type="primary">acpS</name>
    <name evidence="10" type="ORF">GB864_16225</name>
</gene>
<keyword evidence="6 8" id="KW-0443">Lipid metabolism</keyword>
<dbReference type="NCBIfam" id="TIGR00556">
    <property type="entry name" value="pantethn_trn"/>
    <property type="match status" value="1"/>
</dbReference>
<keyword evidence="2 8" id="KW-0808">Transferase</keyword>
<dbReference type="GO" id="GO:0008897">
    <property type="term" value="F:holo-[acyl-carrier-protein] synthase activity"/>
    <property type="evidence" value="ECO:0007669"/>
    <property type="project" value="UniProtKB-UniRule"/>
</dbReference>
<feature type="binding site" evidence="8">
    <location>
        <position position="8"/>
    </location>
    <ligand>
        <name>Mg(2+)</name>
        <dbReference type="ChEBI" id="CHEBI:18420"/>
    </ligand>
</feature>
<keyword evidence="7 8" id="KW-0275">Fatty acid biosynthesis</keyword>
<comment type="cofactor">
    <cofactor evidence="8">
        <name>Mg(2+)</name>
        <dbReference type="ChEBI" id="CHEBI:18420"/>
    </cofactor>
</comment>
<dbReference type="Gene3D" id="3.90.470.20">
    <property type="entry name" value="4'-phosphopantetheinyl transferase domain"/>
    <property type="match status" value="1"/>
</dbReference>
<protein>
    <recommendedName>
        <fullName evidence="8">Holo-[acyl-carrier-protein] synthase</fullName>
        <shortName evidence="8">Holo-ACP synthase</shortName>
        <ecNumber evidence="8">2.7.8.7</ecNumber>
    </recommendedName>
    <alternativeName>
        <fullName evidence="8">4'-phosphopantetheinyl transferase AcpS</fullName>
    </alternativeName>
</protein>
<evidence type="ECO:0000256" key="1">
    <source>
        <dbReference type="ARBA" id="ARBA00022516"/>
    </source>
</evidence>
<dbReference type="InterPro" id="IPR002582">
    <property type="entry name" value="ACPS"/>
</dbReference>
<evidence type="ECO:0000259" key="9">
    <source>
        <dbReference type="Pfam" id="PF01648"/>
    </source>
</evidence>
<keyword evidence="1 8" id="KW-0444">Lipid biosynthesis</keyword>
<feature type="binding site" evidence="8">
    <location>
        <position position="50"/>
    </location>
    <ligand>
        <name>Mg(2+)</name>
        <dbReference type="ChEBI" id="CHEBI:18420"/>
    </ligand>
</feature>
<keyword evidence="4 8" id="KW-0276">Fatty acid metabolism</keyword>
<comment type="function">
    <text evidence="8">Transfers the 4'-phosphopantetheine moiety from coenzyme A to a Ser of acyl-carrier-protein.</text>
</comment>
<reference evidence="10 11" key="1">
    <citation type="submission" date="2019-12" db="EMBL/GenBank/DDBJ databases">
        <authorList>
            <person name="Kim Y.S."/>
        </authorList>
    </citation>
    <scope>NUCLEOTIDE SEQUENCE [LARGE SCALE GENOMIC DNA]</scope>
    <source>
        <strain evidence="10 11">MMS17-SY077</strain>
    </source>
</reference>
<dbReference type="HAMAP" id="MF_00101">
    <property type="entry name" value="AcpS"/>
    <property type="match status" value="1"/>
</dbReference>
<keyword evidence="3 8" id="KW-0479">Metal-binding</keyword>
<proteinExistence type="inferred from homology"/>
<name>A0A6I4P0D4_9MICO</name>
<dbReference type="EMBL" id="WSTA01000100">
    <property type="protein sequence ID" value="MWC00094.1"/>
    <property type="molecule type" value="Genomic_DNA"/>
</dbReference>
<dbReference type="Proteomes" id="UP000438182">
    <property type="component" value="Unassembled WGS sequence"/>
</dbReference>
<evidence type="ECO:0000313" key="10">
    <source>
        <dbReference type="EMBL" id="MWC00094.1"/>
    </source>
</evidence>
<keyword evidence="8" id="KW-0963">Cytoplasm</keyword>
<dbReference type="GO" id="GO:0006633">
    <property type="term" value="P:fatty acid biosynthetic process"/>
    <property type="evidence" value="ECO:0007669"/>
    <property type="project" value="UniProtKB-UniRule"/>
</dbReference>
<evidence type="ECO:0000256" key="8">
    <source>
        <dbReference type="HAMAP-Rule" id="MF_00101"/>
    </source>
</evidence>
<evidence type="ECO:0000256" key="3">
    <source>
        <dbReference type="ARBA" id="ARBA00022723"/>
    </source>
</evidence>
<evidence type="ECO:0000256" key="6">
    <source>
        <dbReference type="ARBA" id="ARBA00023098"/>
    </source>
</evidence>
<dbReference type="AlphaFoldDB" id="A0A6I4P0D4"/>
<dbReference type="GO" id="GO:0005737">
    <property type="term" value="C:cytoplasm"/>
    <property type="evidence" value="ECO:0007669"/>
    <property type="project" value="UniProtKB-SubCell"/>
</dbReference>